<evidence type="ECO:0000259" key="3">
    <source>
        <dbReference type="SMART" id="SM00563"/>
    </source>
</evidence>
<evidence type="ECO:0000256" key="1">
    <source>
        <dbReference type="SAM" id="MobiDB-lite"/>
    </source>
</evidence>
<name>A0A8H7UJN6_9FUNG</name>
<feature type="transmembrane region" description="Helical" evidence="2">
    <location>
        <begin position="442"/>
        <end position="469"/>
    </location>
</feature>
<dbReference type="SUPFAM" id="SSF69593">
    <property type="entry name" value="Glycerol-3-phosphate (1)-acyltransferase"/>
    <property type="match status" value="2"/>
</dbReference>
<dbReference type="CDD" id="cd07992">
    <property type="entry name" value="LPLAT_AAK14816-like"/>
    <property type="match status" value="1"/>
</dbReference>
<dbReference type="EMBL" id="JAEPRA010000005">
    <property type="protein sequence ID" value="KAG2185615.1"/>
    <property type="molecule type" value="Genomic_DNA"/>
</dbReference>
<dbReference type="Pfam" id="PF01553">
    <property type="entry name" value="Acyltransferase"/>
    <property type="match status" value="1"/>
</dbReference>
<accession>A0A8H7UJN6</accession>
<dbReference type="GO" id="GO:0016287">
    <property type="term" value="F:glycerone-phosphate O-acyltransferase activity"/>
    <property type="evidence" value="ECO:0007669"/>
    <property type="project" value="TreeGrafter"/>
</dbReference>
<feature type="transmembrane region" description="Helical" evidence="2">
    <location>
        <begin position="394"/>
        <end position="421"/>
    </location>
</feature>
<keyword evidence="2" id="KW-0472">Membrane</keyword>
<evidence type="ECO:0000313" key="4">
    <source>
        <dbReference type="EMBL" id="KAG2185615.1"/>
    </source>
</evidence>
<dbReference type="Proteomes" id="UP000612746">
    <property type="component" value="Unassembled WGS sequence"/>
</dbReference>
<feature type="transmembrane region" description="Helical" evidence="2">
    <location>
        <begin position="481"/>
        <end position="499"/>
    </location>
</feature>
<evidence type="ECO:0000256" key="2">
    <source>
        <dbReference type="SAM" id="Phobius"/>
    </source>
</evidence>
<dbReference type="AlphaFoldDB" id="A0A8H7UJN6"/>
<protein>
    <recommendedName>
        <fullName evidence="3">Phospholipid/glycerol acyltransferase domain-containing protein</fullName>
    </recommendedName>
</protein>
<dbReference type="OrthoDB" id="2427554at2759"/>
<dbReference type="GO" id="GO:0008654">
    <property type="term" value="P:phospholipid biosynthetic process"/>
    <property type="evidence" value="ECO:0007669"/>
    <property type="project" value="TreeGrafter"/>
</dbReference>
<dbReference type="GO" id="GO:0004366">
    <property type="term" value="F:glycerol-3-phosphate O-acyltransferase activity"/>
    <property type="evidence" value="ECO:0007669"/>
    <property type="project" value="TreeGrafter"/>
</dbReference>
<dbReference type="InterPro" id="IPR052744">
    <property type="entry name" value="GPAT/DAPAT"/>
</dbReference>
<feature type="region of interest" description="Disordered" evidence="1">
    <location>
        <begin position="623"/>
        <end position="680"/>
    </location>
</feature>
<sequence length="703" mass="79051">MKGTIGYDILSWIFNIMVDIFFREVRPRGAHRIPQEGPVIFVAAPHANQFVDPLIVMRECGRRASFIIAAKSMGERGIGTFARLLNSIPVVRPQDLAKPGKGRIQLLNRKTDPLRIIGIDTNFTQQLHVRDSIVLPKNVGQSEVVEIVSDTEIIIKREFKDLKSLELLTQNDGTLYKCMPHIEQEDVYNTVYDELNNGQCITIFPEGGSHDRAEMLPLKAGVTLMALGAMAKYPGLDVKIVPCGLNYFHPHRFRSRAVIEFGDPITISPKLVEQYKTGGTEKRAACTKLLDNIYNALKSVTVNAASYETLMVIQAARRLYKPAHRKLHISQVVDLNRRFVIGYNLFKDEPKVKELQQKVLAYNQLVKYHGLRDHQVSRMELHTSRILALLGYRILLLVIWGLLAFPGAILNLPVAIVAKIFSAKKAREALRGSTVKIAGRDVLATWKILVGFVLLPTIYGLYTLLLFITLLHTDLPLKWKFIAPAVVWILLPFISYASLRFGEIGMDVYRSLQPLYLALVDHQSTEQLRQNREKLSADITELINEFGPRAFTDFDPDNIFRIAPSPSASNNVSRSTSQFSFPKIASGFFNQRKEWMDDRNIFNWSKNASESDADDNLYFLGRSSQGNRSRSGSASDVDGGWTPDSRNRSRASSVSSSNGEGFKVESMTSLSPTVPFNENGLKQRPIFKIEDFDEAPPKQAIVG</sequence>
<keyword evidence="2" id="KW-0812">Transmembrane</keyword>
<feature type="compositionally biased region" description="Low complexity" evidence="1">
    <location>
        <begin position="623"/>
        <end position="635"/>
    </location>
</feature>
<evidence type="ECO:0000313" key="5">
    <source>
        <dbReference type="Proteomes" id="UP000612746"/>
    </source>
</evidence>
<feature type="domain" description="Phospholipid/glycerol acyltransferase" evidence="3">
    <location>
        <begin position="40"/>
        <end position="248"/>
    </location>
</feature>
<comment type="caution">
    <text evidence="4">The sequence shown here is derived from an EMBL/GenBank/DDBJ whole genome shotgun (WGS) entry which is preliminary data.</text>
</comment>
<feature type="compositionally biased region" description="Polar residues" evidence="1">
    <location>
        <begin position="666"/>
        <end position="676"/>
    </location>
</feature>
<gene>
    <name evidence="4" type="ORF">INT44_002408</name>
</gene>
<dbReference type="PANTHER" id="PTHR31605:SF0">
    <property type="entry name" value="GLYCEROL-3-PHOSPHATE O-ACYLTRANSFERASE 1"/>
    <property type="match status" value="1"/>
</dbReference>
<dbReference type="SMART" id="SM00563">
    <property type="entry name" value="PlsC"/>
    <property type="match status" value="1"/>
</dbReference>
<reference evidence="4" key="1">
    <citation type="submission" date="2020-12" db="EMBL/GenBank/DDBJ databases">
        <title>Metabolic potential, ecology and presence of endohyphal bacteria is reflected in genomic diversity of Mucoromycotina.</title>
        <authorList>
            <person name="Muszewska A."/>
            <person name="Okrasinska A."/>
            <person name="Steczkiewicz K."/>
            <person name="Drgas O."/>
            <person name="Orlowska M."/>
            <person name="Perlinska-Lenart U."/>
            <person name="Aleksandrzak-Piekarczyk T."/>
            <person name="Szatraj K."/>
            <person name="Zielenkiewicz U."/>
            <person name="Pilsyk S."/>
            <person name="Malc E."/>
            <person name="Mieczkowski P."/>
            <person name="Kruszewska J.S."/>
            <person name="Biernat P."/>
            <person name="Pawlowska J."/>
        </authorList>
    </citation>
    <scope>NUCLEOTIDE SEQUENCE</scope>
    <source>
        <strain evidence="4">WA0000051536</strain>
    </source>
</reference>
<keyword evidence="2" id="KW-1133">Transmembrane helix</keyword>
<proteinExistence type="predicted"/>
<keyword evidence="5" id="KW-1185">Reference proteome</keyword>
<dbReference type="PANTHER" id="PTHR31605">
    <property type="entry name" value="GLYCEROL-3-PHOSPHATE O-ACYLTRANSFERASE 1"/>
    <property type="match status" value="1"/>
</dbReference>
<organism evidence="4 5">
    <name type="scientific">Umbelopsis vinacea</name>
    <dbReference type="NCBI Taxonomy" id="44442"/>
    <lineage>
        <taxon>Eukaryota</taxon>
        <taxon>Fungi</taxon>
        <taxon>Fungi incertae sedis</taxon>
        <taxon>Mucoromycota</taxon>
        <taxon>Mucoromycotina</taxon>
        <taxon>Umbelopsidomycetes</taxon>
        <taxon>Umbelopsidales</taxon>
        <taxon>Umbelopsidaceae</taxon>
        <taxon>Umbelopsis</taxon>
    </lineage>
</organism>
<dbReference type="InterPro" id="IPR002123">
    <property type="entry name" value="Plipid/glycerol_acylTrfase"/>
</dbReference>